<keyword evidence="3" id="KW-1185">Reference proteome</keyword>
<organism evidence="2 3">
    <name type="scientific">Protopolystoma xenopodis</name>
    <dbReference type="NCBI Taxonomy" id="117903"/>
    <lineage>
        <taxon>Eukaryota</taxon>
        <taxon>Metazoa</taxon>
        <taxon>Spiralia</taxon>
        <taxon>Lophotrochozoa</taxon>
        <taxon>Platyhelminthes</taxon>
        <taxon>Monogenea</taxon>
        <taxon>Polyopisthocotylea</taxon>
        <taxon>Polystomatidea</taxon>
        <taxon>Polystomatidae</taxon>
        <taxon>Protopolystoma</taxon>
    </lineage>
</organism>
<reference evidence="2" key="1">
    <citation type="submission" date="2018-11" db="EMBL/GenBank/DDBJ databases">
        <authorList>
            <consortium name="Pathogen Informatics"/>
        </authorList>
    </citation>
    <scope>NUCLEOTIDE SEQUENCE</scope>
</reference>
<gene>
    <name evidence="2" type="ORF">PXEA_LOCUS564</name>
</gene>
<feature type="region of interest" description="Disordered" evidence="1">
    <location>
        <begin position="54"/>
        <end position="74"/>
    </location>
</feature>
<protein>
    <submittedName>
        <fullName evidence="2">Uncharacterized protein</fullName>
    </submittedName>
</protein>
<feature type="region of interest" description="Disordered" evidence="1">
    <location>
        <begin position="348"/>
        <end position="380"/>
    </location>
</feature>
<feature type="compositionally biased region" description="Basic and acidic residues" evidence="1">
    <location>
        <begin position="214"/>
        <end position="227"/>
    </location>
</feature>
<evidence type="ECO:0000313" key="2">
    <source>
        <dbReference type="EMBL" id="VEL07124.1"/>
    </source>
</evidence>
<evidence type="ECO:0000256" key="1">
    <source>
        <dbReference type="SAM" id="MobiDB-lite"/>
    </source>
</evidence>
<name>A0A448WAN6_9PLAT</name>
<sequence length="501" mass="55624">MGLANASTRHSITSSDMPIIRKTQPKRLYESFNGHRRPKIAEVTKLGELRSNKTPDRCSFDQKSWSIPDTGPNTSLARDEKGVYVNRPLRQLSEFIQTTSDFIASTNARIDNSRSEMQAIGRHHGLTSWSTPQASRTHKDGSGDKWVTFGQNSAHSQESRPKFDILRTQHTHRKESPRVFPEPGESPAKLSSINPDGHDLPKYSRPPPCRLKSGSKEHTKPIKSRLETDYSILKGGSSDKEPSLRTKVNPIKALKLANSRGPDGARVHQLRHILLKHHLKLLRVKGAYEMRRRLIQHLTELLKTIEADSHKAIPISPEDWDTDSTSLLADLLNEVALDSGGELSDILASNCPSQPVPLNPGPETHRSASSTRHSRSSDRCPTLLKQQTHLSHSNPVSLGRMGSPLFIDSPAVQDLTGSLDVPHHALYKSSSPRSKQRSCTRKFEIKGGPKPPRDLKKEASRSSLCPGHCQERPAHSSCSLGIFVQPPPPHEMPSTLPYDEG</sequence>
<comment type="caution">
    <text evidence="2">The sequence shown here is derived from an EMBL/GenBank/DDBJ whole genome shotgun (WGS) entry which is preliminary data.</text>
</comment>
<dbReference type="EMBL" id="CAAALY010001051">
    <property type="protein sequence ID" value="VEL07124.1"/>
    <property type="molecule type" value="Genomic_DNA"/>
</dbReference>
<proteinExistence type="predicted"/>
<feature type="compositionally biased region" description="Polar residues" evidence="1">
    <location>
        <begin position="61"/>
        <end position="74"/>
    </location>
</feature>
<evidence type="ECO:0000313" key="3">
    <source>
        <dbReference type="Proteomes" id="UP000784294"/>
    </source>
</evidence>
<dbReference type="Proteomes" id="UP000784294">
    <property type="component" value="Unassembled WGS sequence"/>
</dbReference>
<feature type="compositionally biased region" description="Basic and acidic residues" evidence="1">
    <location>
        <begin position="441"/>
        <end position="460"/>
    </location>
</feature>
<accession>A0A448WAN6</accession>
<feature type="region of interest" description="Disordered" evidence="1">
    <location>
        <begin position="426"/>
        <end position="501"/>
    </location>
</feature>
<feature type="compositionally biased region" description="Basic and acidic residues" evidence="1">
    <location>
        <begin position="157"/>
        <end position="167"/>
    </location>
</feature>
<feature type="region of interest" description="Disordered" evidence="1">
    <location>
        <begin position="125"/>
        <end position="227"/>
    </location>
</feature>
<dbReference type="AlphaFoldDB" id="A0A448WAN6"/>
<feature type="non-terminal residue" evidence="2">
    <location>
        <position position="1"/>
    </location>
</feature>